<name>A0ACC1HFG1_9FUNG</name>
<sequence length="702" mass="77288">MTALKQLVGSQHLPYQLLFDTSNAQISAQSKDVTTTTTTSSSNSNSQRVRQLRAVAKQKITRGWRSEYIERARLLKRWGLGRRVNRLEFNPRLGNVHRVLVDWENGWLLAVSLTHGVAVRCNHLNGSVYVRGNDTKGLMYATGPRLSEVDGELADVHQLAESLVRARMDRRVQTVDLSRSHVAWGGRRGLVSVTHLHANGSKAQHIMMDQADWHSGVITAVKLCAKRREVGLGKFSHPEPARPQQKQQRNVASGKDVVVSAGTDWTVRLWDAQSGRLLCVLEAPQAVVSHVALLEHRWVVGSTKAGSVLVWDLDLIFPENQGECRAEVAPLPSVEASEEAVSLRETRDGELQPKSREADNPWLEYAAAAASEAQSANFRARPATRPTRVINLPDVASRPRPITHMITDIDASSGETFVIIAAGPPYGSGSSPNGLWKYSIPDGKLLQTYTLPGSESFAKLTALEYLPTRQGLPGGPVSGYMQSSLLTAGDVLGRVVLWPAPSVRSSSSSSEHPDLISHRTDIVRPLWIVDDAHKSPISSLHIDALKIVTGSQDGYVKLWEPTSGSLIRTIRCRGGGRGAHRHRHEQPVAAMPAPEPQAGPNDEPRNGRDSIGASFTSGREINRMINTLWETDQRMHGGNPHLHHQQQQQGLPEDMPGRLNPWFWSIHPSVITHYSRADLLTAQGLVGRSPEGWAAQLRLTQR</sequence>
<reference evidence="1" key="1">
    <citation type="submission" date="2022-06" db="EMBL/GenBank/DDBJ databases">
        <title>Phylogenomic reconstructions and comparative analyses of Kickxellomycotina fungi.</title>
        <authorList>
            <person name="Reynolds N.K."/>
            <person name="Stajich J.E."/>
            <person name="Barry K."/>
            <person name="Grigoriev I.V."/>
            <person name="Crous P."/>
            <person name="Smith M.E."/>
        </authorList>
    </citation>
    <scope>NUCLEOTIDE SEQUENCE</scope>
    <source>
        <strain evidence="1">RSA 2271</strain>
    </source>
</reference>
<dbReference type="EMBL" id="JAMZIH010006257">
    <property type="protein sequence ID" value="KAJ1674110.1"/>
    <property type="molecule type" value="Genomic_DNA"/>
</dbReference>
<comment type="caution">
    <text evidence="1">The sequence shown here is derived from an EMBL/GenBank/DDBJ whole genome shotgun (WGS) entry which is preliminary data.</text>
</comment>
<evidence type="ECO:0000313" key="1">
    <source>
        <dbReference type="EMBL" id="KAJ1674110.1"/>
    </source>
</evidence>
<feature type="non-terminal residue" evidence="1">
    <location>
        <position position="702"/>
    </location>
</feature>
<organism evidence="1 2">
    <name type="scientific">Spiromyces aspiralis</name>
    <dbReference type="NCBI Taxonomy" id="68401"/>
    <lineage>
        <taxon>Eukaryota</taxon>
        <taxon>Fungi</taxon>
        <taxon>Fungi incertae sedis</taxon>
        <taxon>Zoopagomycota</taxon>
        <taxon>Kickxellomycotina</taxon>
        <taxon>Kickxellomycetes</taxon>
        <taxon>Kickxellales</taxon>
        <taxon>Kickxellaceae</taxon>
        <taxon>Spiromyces</taxon>
    </lineage>
</organism>
<protein>
    <submittedName>
        <fullName evidence="1">Uncharacterized protein</fullName>
    </submittedName>
</protein>
<keyword evidence="2" id="KW-1185">Reference proteome</keyword>
<evidence type="ECO:0000313" key="2">
    <source>
        <dbReference type="Proteomes" id="UP001145114"/>
    </source>
</evidence>
<dbReference type="Proteomes" id="UP001145114">
    <property type="component" value="Unassembled WGS sequence"/>
</dbReference>
<accession>A0ACC1HFG1</accession>
<proteinExistence type="predicted"/>
<gene>
    <name evidence="1" type="ORF">EV182_003945</name>
</gene>